<feature type="region of interest" description="Disordered" evidence="6">
    <location>
        <begin position="148"/>
        <end position="176"/>
    </location>
</feature>
<dbReference type="RefSeq" id="WP_078921780.1">
    <property type="nucleotide sequence ID" value="NZ_FUYB01000004.1"/>
</dbReference>
<dbReference type="EMBL" id="FUYB01000004">
    <property type="protein sequence ID" value="SKA73940.1"/>
    <property type="molecule type" value="Genomic_DNA"/>
</dbReference>
<sequence length="176" mass="19881">MSNRLPIEVNPFRMIEQRRSLTGVLPLQQLPRLRELAVASQESEFKVEMIFTHSASGLPLIAGSVTGQLWLSCQRCLEPVKVEIATELNVVLTTSQTDREPEEEGYELYIVDDERIFVRDFIEDEILLALPVVARHAACQPVKPLFEGSPDEFVEPSAAEESKNPFAALKDWKKSE</sequence>
<dbReference type="STRING" id="92487.SAMN02745130_01311"/>
<evidence type="ECO:0000256" key="6">
    <source>
        <dbReference type="SAM" id="MobiDB-lite"/>
    </source>
</evidence>
<evidence type="ECO:0000313" key="8">
    <source>
        <dbReference type="Proteomes" id="UP000190460"/>
    </source>
</evidence>
<dbReference type="AlphaFoldDB" id="A0A1T4W9I4"/>
<comment type="similarity">
    <text evidence="2">Belongs to the DUF177 domain family.</text>
</comment>
<evidence type="ECO:0000256" key="4">
    <source>
        <dbReference type="ARBA" id="ARBA00022517"/>
    </source>
</evidence>
<dbReference type="InterPro" id="IPR039255">
    <property type="entry name" value="YceD_bac"/>
</dbReference>
<organism evidence="7 8">
    <name type="scientific">Thiothrix eikelboomii</name>
    <dbReference type="NCBI Taxonomy" id="92487"/>
    <lineage>
        <taxon>Bacteria</taxon>
        <taxon>Pseudomonadati</taxon>
        <taxon>Pseudomonadota</taxon>
        <taxon>Gammaproteobacteria</taxon>
        <taxon>Thiotrichales</taxon>
        <taxon>Thiotrichaceae</taxon>
        <taxon>Thiothrix</taxon>
    </lineage>
</organism>
<evidence type="ECO:0000256" key="5">
    <source>
        <dbReference type="ARBA" id="ARBA00031841"/>
    </source>
</evidence>
<proteinExistence type="inferred from homology"/>
<dbReference type="GO" id="GO:0042254">
    <property type="term" value="P:ribosome biogenesis"/>
    <property type="evidence" value="ECO:0007669"/>
    <property type="project" value="UniProtKB-KW"/>
</dbReference>
<reference evidence="7 8" key="1">
    <citation type="submission" date="2017-02" db="EMBL/GenBank/DDBJ databases">
        <authorList>
            <person name="Peterson S.W."/>
        </authorList>
    </citation>
    <scope>NUCLEOTIDE SEQUENCE [LARGE SCALE GENOMIC DNA]</scope>
    <source>
        <strain evidence="7 8">ATCC 49788</strain>
    </source>
</reference>
<evidence type="ECO:0000256" key="3">
    <source>
        <dbReference type="ARBA" id="ARBA00015716"/>
    </source>
</evidence>
<keyword evidence="4" id="KW-0690">Ribosome biogenesis</keyword>
<accession>A0A1T4W9I4</accession>
<keyword evidence="8" id="KW-1185">Reference proteome</keyword>
<gene>
    <name evidence="7" type="ORF">SAMN02745130_01311</name>
</gene>
<dbReference type="GO" id="GO:0005829">
    <property type="term" value="C:cytosol"/>
    <property type="evidence" value="ECO:0007669"/>
    <property type="project" value="TreeGrafter"/>
</dbReference>
<dbReference type="Pfam" id="PF02620">
    <property type="entry name" value="YceD"/>
    <property type="match status" value="1"/>
</dbReference>
<evidence type="ECO:0000256" key="2">
    <source>
        <dbReference type="ARBA" id="ARBA00010740"/>
    </source>
</evidence>
<dbReference type="OrthoDB" id="9786771at2"/>
<dbReference type="Proteomes" id="UP000190460">
    <property type="component" value="Unassembled WGS sequence"/>
</dbReference>
<protein>
    <recommendedName>
        <fullName evidence="3">Large ribosomal RNA subunit accumulation protein YceD</fullName>
    </recommendedName>
    <alternativeName>
        <fullName evidence="5">23S rRNA accumulation protein YceD</fullName>
    </alternativeName>
</protein>
<name>A0A1T4W9I4_9GAMM</name>
<dbReference type="InterPro" id="IPR003772">
    <property type="entry name" value="YceD"/>
</dbReference>
<dbReference type="PANTHER" id="PTHR38099">
    <property type="entry name" value="LARGE RIBOSOMAL RNA SUBUNIT ACCUMULATION PROTEIN YCED"/>
    <property type="match status" value="1"/>
</dbReference>
<evidence type="ECO:0000313" key="7">
    <source>
        <dbReference type="EMBL" id="SKA73940.1"/>
    </source>
</evidence>
<evidence type="ECO:0000256" key="1">
    <source>
        <dbReference type="ARBA" id="ARBA00002868"/>
    </source>
</evidence>
<comment type="function">
    <text evidence="1">Plays a role in synthesis, processing and/or stability of 23S rRNA.</text>
</comment>
<dbReference type="PANTHER" id="PTHR38099:SF1">
    <property type="entry name" value="LARGE RIBOSOMAL RNA SUBUNIT ACCUMULATION PROTEIN YCED"/>
    <property type="match status" value="1"/>
</dbReference>